<feature type="compositionally biased region" description="Acidic residues" evidence="5">
    <location>
        <begin position="703"/>
        <end position="717"/>
    </location>
</feature>
<dbReference type="EMBL" id="SDOV01000004">
    <property type="protein sequence ID" value="KAH7642304.1"/>
    <property type="molecule type" value="Genomic_DNA"/>
</dbReference>
<comment type="similarity">
    <text evidence="1 4">Belongs to the SMG8 family.</text>
</comment>
<feature type="compositionally biased region" description="Basic and acidic residues" evidence="5">
    <location>
        <begin position="674"/>
        <end position="696"/>
    </location>
</feature>
<reference evidence="6" key="3">
    <citation type="journal article" date="2021" name="World Allergy Organ. J.">
        <title>Chromosome-level assembly of Dermatophagoides farinae genome and transcriptome reveals two novel allergens Der f 37 and Der f 39.</title>
        <authorList>
            <person name="Chen J."/>
            <person name="Cai Z."/>
            <person name="Fan D."/>
            <person name="Hu J."/>
            <person name="Hou Y."/>
            <person name="He Y."/>
            <person name="Zhang Z."/>
            <person name="Zhao Z."/>
            <person name="Gao P."/>
            <person name="Hu W."/>
            <person name="Sun J."/>
            <person name="Li J."/>
            <person name="Ji K."/>
        </authorList>
    </citation>
    <scope>NUCLEOTIDE SEQUENCE</scope>
    <source>
        <strain evidence="6">JKM2019</strain>
    </source>
</reference>
<dbReference type="AlphaFoldDB" id="A0A922IEM6"/>
<feature type="compositionally biased region" description="Polar residues" evidence="5">
    <location>
        <begin position="504"/>
        <end position="524"/>
    </location>
</feature>
<comment type="function">
    <text evidence="4">Involved in nonsense-mediated decay (NMD) of mRNAs containing premature stop codons.</text>
</comment>
<evidence type="ECO:0000256" key="1">
    <source>
        <dbReference type="ARBA" id="ARBA00006443"/>
    </source>
</evidence>
<dbReference type="PANTHER" id="PTHR13091:SF0">
    <property type="entry name" value="NONSENSE-MEDIATED MRNA DECAY FACTOR SMG8"/>
    <property type="match status" value="1"/>
</dbReference>
<protein>
    <recommendedName>
        <fullName evidence="3 4">Nonsense-mediated mRNA decay factor SMG8</fullName>
    </recommendedName>
</protein>
<evidence type="ECO:0000313" key="8">
    <source>
        <dbReference type="Proteomes" id="UP000790347"/>
    </source>
</evidence>
<comment type="caution">
    <text evidence="7">The sequence shown here is derived from an EMBL/GenBank/DDBJ whole genome shotgun (WGS) entry which is preliminary data.</text>
</comment>
<dbReference type="InterPro" id="IPR019354">
    <property type="entry name" value="SMG8-like"/>
</dbReference>
<feature type="region of interest" description="Disordered" evidence="5">
    <location>
        <begin position="500"/>
        <end position="527"/>
    </location>
</feature>
<reference evidence="7" key="1">
    <citation type="submission" date="2013-05" db="EMBL/GenBank/DDBJ databases">
        <authorList>
            <person name="Yim A.K.Y."/>
            <person name="Chan T.F."/>
            <person name="Ji K.M."/>
            <person name="Liu X.Y."/>
            <person name="Zhou J.W."/>
            <person name="Li R.Q."/>
            <person name="Yang K.Y."/>
            <person name="Li J."/>
            <person name="Li M."/>
            <person name="Law P.T.W."/>
            <person name="Wu Y.L."/>
            <person name="Cai Z.L."/>
            <person name="Qin H."/>
            <person name="Bao Y."/>
            <person name="Leung R.K.K."/>
            <person name="Ng P.K.S."/>
            <person name="Zou J."/>
            <person name="Zhong X.J."/>
            <person name="Ran P.X."/>
            <person name="Zhong N.S."/>
            <person name="Liu Z.G."/>
            <person name="Tsui S.K.W."/>
        </authorList>
    </citation>
    <scope>NUCLEOTIDE SEQUENCE</scope>
    <source>
        <strain evidence="7">Derf</strain>
        <tissue evidence="7">Whole organism</tissue>
    </source>
</reference>
<evidence type="ECO:0000256" key="4">
    <source>
        <dbReference type="RuleBase" id="RU367133"/>
    </source>
</evidence>
<evidence type="ECO:0000256" key="2">
    <source>
        <dbReference type="ARBA" id="ARBA00023161"/>
    </source>
</evidence>
<proteinExistence type="inferred from homology"/>
<evidence type="ECO:0000256" key="3">
    <source>
        <dbReference type="ARBA" id="ARBA00029509"/>
    </source>
</evidence>
<gene>
    <name evidence="7" type="primary">SMG8</name>
    <name evidence="7" type="ORF">DERF_003394</name>
    <name evidence="6" type="ORF">HUG17_5349</name>
</gene>
<dbReference type="GO" id="GO:0000184">
    <property type="term" value="P:nuclear-transcribed mRNA catabolic process, nonsense-mediated decay"/>
    <property type="evidence" value="ECO:0007669"/>
    <property type="project" value="UniProtKB-UniRule"/>
</dbReference>
<feature type="compositionally biased region" description="Acidic residues" evidence="5">
    <location>
        <begin position="725"/>
        <end position="739"/>
    </location>
</feature>
<dbReference type="EMBL" id="ASGP02000001">
    <property type="protein sequence ID" value="KAH9529513.1"/>
    <property type="molecule type" value="Genomic_DNA"/>
</dbReference>
<evidence type="ECO:0000313" key="7">
    <source>
        <dbReference type="EMBL" id="KAH9529513.1"/>
    </source>
</evidence>
<reference evidence="6" key="2">
    <citation type="submission" date="2020-06" db="EMBL/GenBank/DDBJ databases">
        <authorList>
            <person name="Ji K."/>
            <person name="Li J."/>
        </authorList>
    </citation>
    <scope>NUCLEOTIDE SEQUENCE</scope>
    <source>
        <strain evidence="6">JKM2019</strain>
        <tissue evidence="6">Whole body</tissue>
    </source>
</reference>
<dbReference type="Proteomes" id="UP000828236">
    <property type="component" value="Unassembled WGS sequence"/>
</dbReference>
<dbReference type="Proteomes" id="UP000790347">
    <property type="component" value="Unassembled WGS sequence"/>
</dbReference>
<dbReference type="OrthoDB" id="63589at2759"/>
<dbReference type="PANTHER" id="PTHR13091">
    <property type="entry name" value="AMPLIFIED IN BREAST CANCER 2-RELATED"/>
    <property type="match status" value="1"/>
</dbReference>
<keyword evidence="2 4" id="KW-0866">Nonsense-mediated mRNA decay</keyword>
<dbReference type="Pfam" id="PF10220">
    <property type="entry name" value="Smg8_Smg9"/>
    <property type="match status" value="1"/>
</dbReference>
<keyword evidence="8" id="KW-1185">Reference proteome</keyword>
<sequence>MKSESEIKFLDSLMNSQLNLDDDDSKQKYVASTRNFSLFSVEDSSLKNVMKFIEDQSTSDKSDRVSIVSIIGKSALHSCNAKAACIPEWIEQNLFNSKLLDKSLLLKDDFVQIDGYYDVNNRMILLHLTSVFDTCAVLDIFEDLEKQFIEKGFLTMWPNLLTDLFKSILMIFYVSNIVMITNPSPRLDIGCINMLRIIDSTRIKLQPFVSEMLSSFNKVSSNMMKNMFMPQLLFIFEAYNGYDYINDSNIKFYVKQLEEQIVKLFRKTRLINSLFTIPSLNSFVFIVTKTSTIINHDEYFFEKIFNRCSNDNFGIDENCSTQYRQMAQENLSFSNFILPHINLLMKNSKDSVKSNELVIKVKIFFKLFIAFKELLFKQTYPGISSEKTKNLQKILDSLHSTLDIDNRFSEGRCSKMVANAVIYYKDNLPSHYTRETHERKLLLTLQHFTMQSRGPAIYKYIKMIQNECTSYWTNGHKMCEEMSLTGNYCTNKIHRLPHDDYCTDQPSSETEGSVAESSQNSSNAPVMPHNSMVKMISACDCGRRQGNREDPFTIKAANYDFYLKMRYKCHTCRNIARYKFHVYDSNVEIENLSSSQNMTGTKSENLRDSPLMKTFNDAVLSQVEYEDIDEKNDADVEDSGETQQNDILLSIDNLSNNGDSISFNNDENDFSAIDDVKNSRSNENDESNEKSTDNKNDSSQYGESEESSDDIAEDEEFSNEKEFLSDDDDEDDDDEEFLNEEQHSPTTSSSTKEILDLKTLPTMIHTLLGVDNNLPSRYASWSLVCFGSSSIYSHNLGIQDQQGFVKGSHYLLPWNVTVILQHWKNMPPLWEGKRPPGIKHKKTVRDGTQFTVKIFIGVEYECFNGHRFIASKPDQILKTNTYKFKETAESIAKNDMPLYMHCVCSRSTKPCVAQLMRIHIVTPKAPINVTLNPMIQVTPNASLLFYPGNKEPIRLTQSTYWVLRLPMIYGTDIDGPFSFPKEPLPYCRLLKGCYSIADQIVGHHNHHHHRYHK</sequence>
<accession>A0A922IEM6</accession>
<reference evidence="7" key="4">
    <citation type="journal article" date="2022" name="Res Sq">
        <title>Comparative Genomics Reveals Insights into the Divergent Evolution of Astigmatic Mites and Household Pest Adaptations.</title>
        <authorList>
            <person name="Xiong Q."/>
            <person name="Wan A.T.-Y."/>
            <person name="Liu X.-Y."/>
            <person name="Fung C.S.-H."/>
            <person name="Xiao X."/>
            <person name="Malainual N."/>
            <person name="Hou J."/>
            <person name="Wang L."/>
            <person name="Wang M."/>
            <person name="Yang K."/>
            <person name="Cui Y."/>
            <person name="Leung E."/>
            <person name="Nong W."/>
            <person name="Shin S.-K."/>
            <person name="Au S."/>
            <person name="Jeong K.Y."/>
            <person name="Chew F.T."/>
            <person name="Hui J."/>
            <person name="Leung T.F."/>
            <person name="Tungtrongchitr A."/>
            <person name="Zhong N."/>
            <person name="Liu Z."/>
            <person name="Tsui S."/>
        </authorList>
    </citation>
    <scope>NUCLEOTIDE SEQUENCE</scope>
    <source>
        <strain evidence="7">Derf</strain>
        <tissue evidence="7">Whole organism</tissue>
    </source>
</reference>
<name>A0A922IEM6_DERFA</name>
<evidence type="ECO:0000256" key="5">
    <source>
        <dbReference type="SAM" id="MobiDB-lite"/>
    </source>
</evidence>
<evidence type="ECO:0000313" key="6">
    <source>
        <dbReference type="EMBL" id="KAH7642304.1"/>
    </source>
</evidence>
<organism evidence="7 8">
    <name type="scientific">Dermatophagoides farinae</name>
    <name type="common">American house dust mite</name>
    <dbReference type="NCBI Taxonomy" id="6954"/>
    <lineage>
        <taxon>Eukaryota</taxon>
        <taxon>Metazoa</taxon>
        <taxon>Ecdysozoa</taxon>
        <taxon>Arthropoda</taxon>
        <taxon>Chelicerata</taxon>
        <taxon>Arachnida</taxon>
        <taxon>Acari</taxon>
        <taxon>Acariformes</taxon>
        <taxon>Sarcoptiformes</taxon>
        <taxon>Astigmata</taxon>
        <taxon>Psoroptidia</taxon>
        <taxon>Analgoidea</taxon>
        <taxon>Pyroglyphidae</taxon>
        <taxon>Dermatophagoidinae</taxon>
        <taxon>Dermatophagoides</taxon>
    </lineage>
</organism>
<feature type="region of interest" description="Disordered" evidence="5">
    <location>
        <begin position="660"/>
        <end position="754"/>
    </location>
</feature>